<reference evidence="1" key="1">
    <citation type="submission" date="2023-04" db="EMBL/GenBank/DDBJ databases">
        <title>Candida boidinii NBRC 1967.</title>
        <authorList>
            <person name="Ichikawa N."/>
            <person name="Sato H."/>
            <person name="Tonouchi N."/>
        </authorList>
    </citation>
    <scope>NUCLEOTIDE SEQUENCE</scope>
    <source>
        <strain evidence="1">NBRC 1967</strain>
    </source>
</reference>
<gene>
    <name evidence="1" type="ORF">Cboi01_000572400</name>
</gene>
<dbReference type="Proteomes" id="UP001165101">
    <property type="component" value="Unassembled WGS sequence"/>
</dbReference>
<proteinExistence type="predicted"/>
<evidence type="ECO:0000313" key="2">
    <source>
        <dbReference type="Proteomes" id="UP001165101"/>
    </source>
</evidence>
<dbReference type="EMBL" id="BSXV01004699">
    <property type="protein sequence ID" value="GMF01038.1"/>
    <property type="molecule type" value="Genomic_DNA"/>
</dbReference>
<name>A0ACB5U3N3_CANBO</name>
<keyword evidence="2" id="KW-1185">Reference proteome</keyword>
<comment type="caution">
    <text evidence="1">The sequence shown here is derived from an EMBL/GenBank/DDBJ whole genome shotgun (WGS) entry which is preliminary data.</text>
</comment>
<sequence>MTTTTPINEIVKPLIHNEPRGEYSVSNNNPNVYQTPLATPPRQQQQQEFRYPFESSQNSRQAKVISPCSFPLASPSSAVTAGPVHDIRQERALSESTPMTPEVHHHQQHQNYQHQQPFVNGGSNGYHHPMSYNFPDRIMNNSMEMNHNGSMPQLNMNGGNSTVTPLMITKLELQIKVFQTPSLDLHFKILLLLLKHIL</sequence>
<protein>
    <submittedName>
        <fullName evidence="1">Unnamed protein product</fullName>
    </submittedName>
</protein>
<evidence type="ECO:0000313" key="1">
    <source>
        <dbReference type="EMBL" id="GMF01038.1"/>
    </source>
</evidence>
<accession>A0ACB5U3N3</accession>
<organism evidence="1 2">
    <name type="scientific">Candida boidinii</name>
    <name type="common">Yeast</name>
    <dbReference type="NCBI Taxonomy" id="5477"/>
    <lineage>
        <taxon>Eukaryota</taxon>
        <taxon>Fungi</taxon>
        <taxon>Dikarya</taxon>
        <taxon>Ascomycota</taxon>
        <taxon>Saccharomycotina</taxon>
        <taxon>Pichiomycetes</taxon>
        <taxon>Pichiales</taxon>
        <taxon>Pichiaceae</taxon>
        <taxon>Ogataea</taxon>
        <taxon>Ogataea/Candida clade</taxon>
    </lineage>
</organism>